<evidence type="ECO:0000256" key="1">
    <source>
        <dbReference type="ARBA" id="ARBA00022723"/>
    </source>
</evidence>
<accession>A0AA39XVZ6</accession>
<dbReference type="InterPro" id="IPR052279">
    <property type="entry name" value="EngB_GTPase"/>
</dbReference>
<keyword evidence="8" id="KW-1185">Reference proteome</keyword>
<keyword evidence="4" id="KW-0342">GTP-binding</keyword>
<evidence type="ECO:0000313" key="8">
    <source>
        <dbReference type="Proteomes" id="UP001174936"/>
    </source>
</evidence>
<reference evidence="7" key="1">
    <citation type="submission" date="2023-06" db="EMBL/GenBank/DDBJ databases">
        <title>Genome-scale phylogeny and comparative genomics of the fungal order Sordariales.</title>
        <authorList>
            <consortium name="Lawrence Berkeley National Laboratory"/>
            <person name="Hensen N."/>
            <person name="Bonometti L."/>
            <person name="Westerberg I."/>
            <person name="Brannstrom I.O."/>
            <person name="Guillou S."/>
            <person name="Cros-Aarteil S."/>
            <person name="Calhoun S."/>
            <person name="Haridas S."/>
            <person name="Kuo A."/>
            <person name="Mondo S."/>
            <person name="Pangilinan J."/>
            <person name="Riley R."/>
            <person name="Labutti K."/>
            <person name="Andreopoulos B."/>
            <person name="Lipzen A."/>
            <person name="Chen C."/>
            <person name="Yanf M."/>
            <person name="Daum C."/>
            <person name="Ng V."/>
            <person name="Clum A."/>
            <person name="Steindorff A."/>
            <person name="Ohm R."/>
            <person name="Martin F."/>
            <person name="Silar P."/>
            <person name="Natvig D."/>
            <person name="Lalanne C."/>
            <person name="Gautier V."/>
            <person name="Ament-Velasquez S.L."/>
            <person name="Kruys A."/>
            <person name="Hutchinson M.I."/>
            <person name="Powell A.J."/>
            <person name="Barry K."/>
            <person name="Miller A.N."/>
            <person name="Grigoriev I.V."/>
            <person name="Debuchy R."/>
            <person name="Gladieux P."/>
            <person name="Thoren M.H."/>
            <person name="Johannesson H."/>
        </authorList>
    </citation>
    <scope>NUCLEOTIDE SEQUENCE</scope>
    <source>
        <strain evidence="7">SMH2532-1</strain>
    </source>
</reference>
<dbReference type="Pfam" id="PF01926">
    <property type="entry name" value="MMR_HSR1"/>
    <property type="match status" value="1"/>
</dbReference>
<evidence type="ECO:0000256" key="3">
    <source>
        <dbReference type="ARBA" id="ARBA00022842"/>
    </source>
</evidence>
<dbReference type="InterPro" id="IPR030393">
    <property type="entry name" value="G_ENGB_dom"/>
</dbReference>
<dbReference type="AlphaFoldDB" id="A0AA39XVZ6"/>
<keyword evidence="3" id="KW-0460">Magnesium</keyword>
<dbReference type="PANTHER" id="PTHR46498">
    <property type="entry name" value="GTP-BINDING PROTEIN 8"/>
    <property type="match status" value="1"/>
</dbReference>
<evidence type="ECO:0000259" key="6">
    <source>
        <dbReference type="PROSITE" id="PS51706"/>
    </source>
</evidence>
<feature type="region of interest" description="Disordered" evidence="5">
    <location>
        <begin position="36"/>
        <end position="97"/>
    </location>
</feature>
<keyword evidence="1" id="KW-0479">Metal-binding</keyword>
<keyword evidence="2" id="KW-0547">Nucleotide-binding</keyword>
<dbReference type="InterPro" id="IPR006073">
    <property type="entry name" value="GTP-bd"/>
</dbReference>
<protein>
    <submittedName>
        <fullName evidence="7">P-loop containing nucleoside triphosphate hydrolase protein</fullName>
    </submittedName>
</protein>
<dbReference type="SUPFAM" id="SSF52540">
    <property type="entry name" value="P-loop containing nucleoside triphosphate hydrolases"/>
    <property type="match status" value="1"/>
</dbReference>
<sequence>MAPSRAMRSLLAMPPTLRHLLLRQTILSPAIAQRRLATTTTQQTTPEPASSHPKTPPRTSRSKPNRAPTERPDSPVKAPPCLSFLPTPSNNPEQTAIPAKPPFRDTLWAANKLFTEQPPQFLYSAPRFRLVQENTRIPEVCIIGRSNVGKSTLINALVGKSTRLAGRSHPALARRLNAAATSSKAGCTKTLNMYGVGTVKREVLQAALQERAEANKKLGSLTRSERREAAKQPREKLPWHALVLVDMPGYGFGSLGEWGVEVNKYLNNRAMLKGAVVLIDAVAGVKEDDRAVLRMLRDANVRTTVMLTKGDKLEYSHEAMDAALVKTWETLRKIEGQGQTWKEGEGWDNEIWVTGAGDERRSGGLGVDGARFAICKMVGLLPDRRIEVPGPEAEVVKKVEPPKIVPFEELLWASSVKTPETKGRRREVNSGF</sequence>
<organism evidence="7 8">
    <name type="scientific">Cercophora newfieldiana</name>
    <dbReference type="NCBI Taxonomy" id="92897"/>
    <lineage>
        <taxon>Eukaryota</taxon>
        <taxon>Fungi</taxon>
        <taxon>Dikarya</taxon>
        <taxon>Ascomycota</taxon>
        <taxon>Pezizomycotina</taxon>
        <taxon>Sordariomycetes</taxon>
        <taxon>Sordariomycetidae</taxon>
        <taxon>Sordariales</taxon>
        <taxon>Lasiosphaeriaceae</taxon>
        <taxon>Cercophora</taxon>
    </lineage>
</organism>
<dbReference type="GO" id="GO:0005739">
    <property type="term" value="C:mitochondrion"/>
    <property type="evidence" value="ECO:0007669"/>
    <property type="project" value="TreeGrafter"/>
</dbReference>
<dbReference type="EMBL" id="JAULSV010000006">
    <property type="protein sequence ID" value="KAK0641283.1"/>
    <property type="molecule type" value="Genomic_DNA"/>
</dbReference>
<dbReference type="GO" id="GO:0046872">
    <property type="term" value="F:metal ion binding"/>
    <property type="evidence" value="ECO:0007669"/>
    <property type="project" value="UniProtKB-KW"/>
</dbReference>
<dbReference type="PANTHER" id="PTHR46498:SF1">
    <property type="entry name" value="GTP-BINDING PROTEIN 8"/>
    <property type="match status" value="1"/>
</dbReference>
<evidence type="ECO:0000313" key="7">
    <source>
        <dbReference type="EMBL" id="KAK0641283.1"/>
    </source>
</evidence>
<dbReference type="Proteomes" id="UP001174936">
    <property type="component" value="Unassembled WGS sequence"/>
</dbReference>
<feature type="domain" description="EngB-type G" evidence="6">
    <location>
        <begin position="136"/>
        <end position="380"/>
    </location>
</feature>
<evidence type="ECO:0000256" key="4">
    <source>
        <dbReference type="ARBA" id="ARBA00023134"/>
    </source>
</evidence>
<dbReference type="Gene3D" id="3.40.50.300">
    <property type="entry name" value="P-loop containing nucleotide triphosphate hydrolases"/>
    <property type="match status" value="1"/>
</dbReference>
<evidence type="ECO:0000256" key="2">
    <source>
        <dbReference type="ARBA" id="ARBA00022741"/>
    </source>
</evidence>
<dbReference type="GO" id="GO:0005525">
    <property type="term" value="F:GTP binding"/>
    <property type="evidence" value="ECO:0007669"/>
    <property type="project" value="UniProtKB-KW"/>
</dbReference>
<gene>
    <name evidence="7" type="ORF">B0T16DRAFT_419597</name>
</gene>
<dbReference type="GO" id="GO:0016787">
    <property type="term" value="F:hydrolase activity"/>
    <property type="evidence" value="ECO:0007669"/>
    <property type="project" value="UniProtKB-KW"/>
</dbReference>
<keyword evidence="7" id="KW-0378">Hydrolase</keyword>
<dbReference type="InterPro" id="IPR027417">
    <property type="entry name" value="P-loop_NTPase"/>
</dbReference>
<comment type="caution">
    <text evidence="7">The sequence shown here is derived from an EMBL/GenBank/DDBJ whole genome shotgun (WGS) entry which is preliminary data.</text>
</comment>
<proteinExistence type="predicted"/>
<name>A0AA39XVZ6_9PEZI</name>
<evidence type="ECO:0000256" key="5">
    <source>
        <dbReference type="SAM" id="MobiDB-lite"/>
    </source>
</evidence>
<dbReference type="PROSITE" id="PS51706">
    <property type="entry name" value="G_ENGB"/>
    <property type="match status" value="1"/>
</dbReference>